<dbReference type="InterPro" id="IPR020846">
    <property type="entry name" value="MFS_dom"/>
</dbReference>
<evidence type="ECO:0000256" key="4">
    <source>
        <dbReference type="ARBA" id="ARBA00022989"/>
    </source>
</evidence>
<evidence type="ECO:0000256" key="5">
    <source>
        <dbReference type="ARBA" id="ARBA00023136"/>
    </source>
</evidence>
<dbReference type="Gene3D" id="1.20.1250.20">
    <property type="entry name" value="MFS general substrate transporter like domains"/>
    <property type="match status" value="1"/>
</dbReference>
<dbReference type="Pfam" id="PF07690">
    <property type="entry name" value="MFS_1"/>
    <property type="match status" value="1"/>
</dbReference>
<feature type="transmembrane region" description="Helical" evidence="7">
    <location>
        <begin position="179"/>
        <end position="201"/>
    </location>
</feature>
<dbReference type="InterPro" id="IPR036259">
    <property type="entry name" value="MFS_trans_sf"/>
</dbReference>
<proteinExistence type="inferred from homology"/>
<dbReference type="InterPro" id="IPR044770">
    <property type="entry name" value="MFS_spinster-like"/>
</dbReference>
<feature type="transmembrane region" description="Helical" evidence="7">
    <location>
        <begin position="51"/>
        <end position="78"/>
    </location>
</feature>
<evidence type="ECO:0000256" key="6">
    <source>
        <dbReference type="ARBA" id="ARBA00024338"/>
    </source>
</evidence>
<dbReference type="PANTHER" id="PTHR23505:SF79">
    <property type="entry name" value="PROTEIN SPINSTER"/>
    <property type="match status" value="1"/>
</dbReference>
<accession>A0A6G0XMK1</accession>
<dbReference type="SUPFAM" id="SSF103473">
    <property type="entry name" value="MFS general substrate transporter"/>
    <property type="match status" value="1"/>
</dbReference>
<keyword evidence="4 7" id="KW-1133">Transmembrane helix</keyword>
<feature type="domain" description="Major facilitator superfamily (MFS) profile" evidence="8">
    <location>
        <begin position="13"/>
        <end position="295"/>
    </location>
</feature>
<evidence type="ECO:0000313" key="10">
    <source>
        <dbReference type="Proteomes" id="UP000481153"/>
    </source>
</evidence>
<dbReference type="AlphaFoldDB" id="A0A6G0XMK1"/>
<organism evidence="9 10">
    <name type="scientific">Aphanomyces euteiches</name>
    <dbReference type="NCBI Taxonomy" id="100861"/>
    <lineage>
        <taxon>Eukaryota</taxon>
        <taxon>Sar</taxon>
        <taxon>Stramenopiles</taxon>
        <taxon>Oomycota</taxon>
        <taxon>Saprolegniomycetes</taxon>
        <taxon>Saprolegniales</taxon>
        <taxon>Verrucalvaceae</taxon>
        <taxon>Aphanomyces</taxon>
    </lineage>
</organism>
<dbReference type="Proteomes" id="UP000481153">
    <property type="component" value="Unassembled WGS sequence"/>
</dbReference>
<sequence>MLAKEERAVSTWIIAVLCLINFANIFDRSIIPGAPAQFQYFIQTATNSSDMGTLMGLLSSSFITSYSISMPIFGYLALYMKPFRLISFGLGVWCVAVFMCSLSKRANSFELLLAGRILSGVGEASFQCIAPPFIHEHAPSNSQTLWLGIFTMSAMIGSLCGGVAASVMSTTEYGWSSVFALEGIAMVPLVSVCLFGIPAIYNSAARQDQAGESQGLLDSPQEASPSFLNELKAVCSDSIFIWLSLGGAAVTFASAGLNMFTTLLMMGLGVFADETDANVTLGIQGSEYFCSCLRC</sequence>
<gene>
    <name evidence="9" type="ORF">Ae201684_003143</name>
</gene>
<keyword evidence="10" id="KW-1185">Reference proteome</keyword>
<feature type="transmembrane region" description="Helical" evidence="7">
    <location>
        <begin position="145"/>
        <end position="167"/>
    </location>
</feature>
<dbReference type="InterPro" id="IPR011701">
    <property type="entry name" value="MFS"/>
</dbReference>
<name>A0A6G0XMK1_9STRA</name>
<comment type="caution">
    <text evidence="9">The sequence shown here is derived from an EMBL/GenBank/DDBJ whole genome shotgun (WGS) entry which is preliminary data.</text>
</comment>
<dbReference type="VEuPathDB" id="FungiDB:AeMF1_012063"/>
<dbReference type="EMBL" id="VJMJ01000036">
    <property type="protein sequence ID" value="KAF0741457.1"/>
    <property type="molecule type" value="Genomic_DNA"/>
</dbReference>
<keyword evidence="2" id="KW-0813">Transport</keyword>
<dbReference type="PROSITE" id="PS50850">
    <property type="entry name" value="MFS"/>
    <property type="match status" value="1"/>
</dbReference>
<feature type="transmembrane region" description="Helical" evidence="7">
    <location>
        <begin position="239"/>
        <end position="260"/>
    </location>
</feature>
<feature type="transmembrane region" description="Helical" evidence="7">
    <location>
        <begin position="12"/>
        <end position="31"/>
    </location>
</feature>
<evidence type="ECO:0000256" key="7">
    <source>
        <dbReference type="SAM" id="Phobius"/>
    </source>
</evidence>
<evidence type="ECO:0000256" key="2">
    <source>
        <dbReference type="ARBA" id="ARBA00022448"/>
    </source>
</evidence>
<evidence type="ECO:0000259" key="8">
    <source>
        <dbReference type="PROSITE" id="PS50850"/>
    </source>
</evidence>
<reference evidence="9 10" key="1">
    <citation type="submission" date="2019-07" db="EMBL/GenBank/DDBJ databases">
        <title>Genomics analysis of Aphanomyces spp. identifies a new class of oomycete effector associated with host adaptation.</title>
        <authorList>
            <person name="Gaulin E."/>
        </authorList>
    </citation>
    <scope>NUCLEOTIDE SEQUENCE [LARGE SCALE GENOMIC DNA]</scope>
    <source>
        <strain evidence="9 10">ATCC 201684</strain>
    </source>
</reference>
<dbReference type="GO" id="GO:0022857">
    <property type="term" value="F:transmembrane transporter activity"/>
    <property type="evidence" value="ECO:0007669"/>
    <property type="project" value="InterPro"/>
</dbReference>
<dbReference type="GO" id="GO:0016020">
    <property type="term" value="C:membrane"/>
    <property type="evidence" value="ECO:0007669"/>
    <property type="project" value="UniProtKB-SubCell"/>
</dbReference>
<keyword evidence="3 7" id="KW-0812">Transmembrane</keyword>
<dbReference type="PANTHER" id="PTHR23505">
    <property type="entry name" value="SPINSTER"/>
    <property type="match status" value="1"/>
</dbReference>
<feature type="transmembrane region" description="Helical" evidence="7">
    <location>
        <begin position="85"/>
        <end position="104"/>
    </location>
</feature>
<keyword evidence="5 7" id="KW-0472">Membrane</keyword>
<comment type="similarity">
    <text evidence="6">Belongs to the major facilitator superfamily. Spinster (TC 2.A.1.49) family.</text>
</comment>
<evidence type="ECO:0000313" key="9">
    <source>
        <dbReference type="EMBL" id="KAF0741457.1"/>
    </source>
</evidence>
<evidence type="ECO:0000256" key="3">
    <source>
        <dbReference type="ARBA" id="ARBA00022692"/>
    </source>
</evidence>
<protein>
    <recommendedName>
        <fullName evidence="8">Major facilitator superfamily (MFS) profile domain-containing protein</fullName>
    </recommendedName>
</protein>
<comment type="subcellular location">
    <subcellularLocation>
        <location evidence="1">Membrane</location>
        <topology evidence="1">Multi-pass membrane protein</topology>
    </subcellularLocation>
</comment>
<evidence type="ECO:0000256" key="1">
    <source>
        <dbReference type="ARBA" id="ARBA00004141"/>
    </source>
</evidence>